<dbReference type="GO" id="GO:0006298">
    <property type="term" value="P:mismatch repair"/>
    <property type="evidence" value="ECO:0007669"/>
    <property type="project" value="InterPro"/>
</dbReference>
<dbReference type="GO" id="GO:0140664">
    <property type="term" value="F:ATP-dependent DNA damage sensor activity"/>
    <property type="evidence" value="ECO:0007669"/>
    <property type="project" value="InterPro"/>
</dbReference>
<dbReference type="InterPro" id="IPR045076">
    <property type="entry name" value="MutS"/>
</dbReference>
<proteinExistence type="predicted"/>
<dbReference type="SMART" id="SM00533">
    <property type="entry name" value="MUTSd"/>
    <property type="match status" value="1"/>
</dbReference>
<dbReference type="PANTHER" id="PTHR11361">
    <property type="entry name" value="DNA MISMATCH REPAIR PROTEIN MUTS FAMILY MEMBER"/>
    <property type="match status" value="1"/>
</dbReference>
<dbReference type="GO" id="GO:0030983">
    <property type="term" value="F:mismatched DNA binding"/>
    <property type="evidence" value="ECO:0007669"/>
    <property type="project" value="InterPro"/>
</dbReference>
<dbReference type="GO" id="GO:0005524">
    <property type="term" value="F:ATP binding"/>
    <property type="evidence" value="ECO:0007669"/>
    <property type="project" value="UniProtKB-KW"/>
</dbReference>
<evidence type="ECO:0000256" key="4">
    <source>
        <dbReference type="ARBA" id="ARBA00023125"/>
    </source>
</evidence>
<dbReference type="Gene3D" id="1.10.1420.10">
    <property type="match status" value="2"/>
</dbReference>
<dbReference type="EMBL" id="UINC01005143">
    <property type="protein sequence ID" value="SVA19366.1"/>
    <property type="molecule type" value="Genomic_DNA"/>
</dbReference>
<dbReference type="Gene3D" id="3.30.420.110">
    <property type="entry name" value="MutS, connector domain"/>
    <property type="match status" value="1"/>
</dbReference>
<dbReference type="InterPro" id="IPR036678">
    <property type="entry name" value="MutS_con_dom_sf"/>
</dbReference>
<dbReference type="Pfam" id="PF01624">
    <property type="entry name" value="MutS_I"/>
    <property type="match status" value="1"/>
</dbReference>
<dbReference type="SUPFAM" id="SSF53150">
    <property type="entry name" value="DNA repair protein MutS, domain II"/>
    <property type="match status" value="1"/>
</dbReference>
<dbReference type="InterPro" id="IPR016151">
    <property type="entry name" value="DNA_mismatch_repair_MutS_N"/>
</dbReference>
<evidence type="ECO:0000256" key="1">
    <source>
        <dbReference type="ARBA" id="ARBA00022741"/>
    </source>
</evidence>
<dbReference type="InterPro" id="IPR007695">
    <property type="entry name" value="DNA_mismatch_repair_MutS-lik_N"/>
</dbReference>
<keyword evidence="1" id="KW-0547">Nucleotide-binding</keyword>
<protein>
    <recommendedName>
        <fullName evidence="6">DNA mismatch repair protein MutS core domain-containing protein</fullName>
    </recommendedName>
</protein>
<dbReference type="Gene3D" id="3.40.1170.10">
    <property type="entry name" value="DNA repair protein MutS, domain I"/>
    <property type="match status" value="1"/>
</dbReference>
<dbReference type="InterPro" id="IPR007860">
    <property type="entry name" value="DNA_mmatch_repair_MutS_con_dom"/>
</dbReference>
<evidence type="ECO:0000256" key="2">
    <source>
        <dbReference type="ARBA" id="ARBA00022763"/>
    </source>
</evidence>
<keyword evidence="2" id="KW-0227">DNA damage</keyword>
<dbReference type="Pfam" id="PF05188">
    <property type="entry name" value="MutS_II"/>
    <property type="match status" value="1"/>
</dbReference>
<name>A0A381TTK8_9ZZZZ</name>
<dbReference type="SUPFAM" id="SSF55271">
    <property type="entry name" value="DNA repair protein MutS, domain I"/>
    <property type="match status" value="1"/>
</dbReference>
<evidence type="ECO:0000256" key="5">
    <source>
        <dbReference type="ARBA" id="ARBA00023204"/>
    </source>
</evidence>
<keyword evidence="4" id="KW-0238">DNA-binding</keyword>
<dbReference type="PANTHER" id="PTHR11361:SF34">
    <property type="entry name" value="DNA MISMATCH REPAIR PROTEIN MSH1, MITOCHONDRIAL"/>
    <property type="match status" value="1"/>
</dbReference>
<evidence type="ECO:0000313" key="7">
    <source>
        <dbReference type="EMBL" id="SVA19366.1"/>
    </source>
</evidence>
<feature type="non-terminal residue" evidence="7">
    <location>
        <position position="456"/>
    </location>
</feature>
<feature type="non-terminal residue" evidence="7">
    <location>
        <position position="1"/>
    </location>
</feature>
<dbReference type="InterPro" id="IPR036187">
    <property type="entry name" value="DNA_mismatch_repair_MutS_sf"/>
</dbReference>
<gene>
    <name evidence="7" type="ORF">METZ01_LOCUS72220</name>
</gene>
<dbReference type="GO" id="GO:0005829">
    <property type="term" value="C:cytosol"/>
    <property type="evidence" value="ECO:0007669"/>
    <property type="project" value="TreeGrafter"/>
</dbReference>
<feature type="domain" description="DNA mismatch repair protein MutS core" evidence="6">
    <location>
        <begin position="276"/>
        <end position="456"/>
    </location>
</feature>
<dbReference type="InterPro" id="IPR007696">
    <property type="entry name" value="DNA_mismatch_repair_MutS_core"/>
</dbReference>
<dbReference type="AlphaFoldDB" id="A0A381TTK8"/>
<organism evidence="7">
    <name type="scientific">marine metagenome</name>
    <dbReference type="NCBI Taxonomy" id="408172"/>
    <lineage>
        <taxon>unclassified sequences</taxon>
        <taxon>metagenomes</taxon>
        <taxon>ecological metagenomes</taxon>
    </lineage>
</organism>
<evidence type="ECO:0000256" key="3">
    <source>
        <dbReference type="ARBA" id="ARBA00022840"/>
    </source>
</evidence>
<reference evidence="7" key="1">
    <citation type="submission" date="2018-05" db="EMBL/GenBank/DDBJ databases">
        <authorList>
            <person name="Lanie J.A."/>
            <person name="Ng W.-L."/>
            <person name="Kazmierczak K.M."/>
            <person name="Andrzejewski T.M."/>
            <person name="Davidsen T.M."/>
            <person name="Wayne K.J."/>
            <person name="Tettelin H."/>
            <person name="Glass J.I."/>
            <person name="Rusch D."/>
            <person name="Podicherti R."/>
            <person name="Tsui H.-C.T."/>
            <person name="Winkler M.E."/>
        </authorList>
    </citation>
    <scope>NUCLEOTIDE SEQUENCE</scope>
</reference>
<dbReference type="FunFam" id="3.40.1170.10:FF:000001">
    <property type="entry name" value="DNA mismatch repair protein MutS"/>
    <property type="match status" value="1"/>
</dbReference>
<dbReference type="Pfam" id="PF05192">
    <property type="entry name" value="MutS_III"/>
    <property type="match status" value="1"/>
</dbReference>
<accession>A0A381TTK8</accession>
<dbReference type="SUPFAM" id="SSF48334">
    <property type="entry name" value="DNA repair protein MutS, domain III"/>
    <property type="match status" value="1"/>
</dbReference>
<keyword evidence="3" id="KW-0067">ATP-binding</keyword>
<keyword evidence="5" id="KW-0234">DNA repair</keyword>
<evidence type="ECO:0000259" key="6">
    <source>
        <dbReference type="SMART" id="SM00533"/>
    </source>
</evidence>
<sequence length="456" mass="52071">MKQYNQIKSGYPDSILLFRMGDFYETFGEDAVITSKLLGIVLTKRANGKASDVDLAGFPYHALDNYLPKLVNGGYKVAICEQVEDPKLVKGIVKREVIEVISPGTIILDQVLDQKKNNYIASIYKNKNETGISIIDSSTGEFFIGECAYKDVTEYLIKYSPSEVVISKSIIYNTEEWYQKFRPFVTTIEEWIYNYDQSYRILIEHFNVKSLKGFGCDNFNNGIVSAGALLYHLRDNLNSSVKHFTKISSIQNEGFMGLDGFTIKNLEIFHSLSTQRAHGTLIDTIDYTLTAGGGRLLKNWLHRPLTNKTELDNRLDIVEIILNEKSVMNRLRNNLKQTVDVERMVTKINKKTASPRDLIGLAQTFNIYDECINEVRSLKSLNRLIDSYMDLIELANQITTNLNQDSPVMIKKGNVIKAGINKELDEFRSILYNGKEWINNFQKDEREKLNISSLKV</sequence>